<evidence type="ECO:0000256" key="2">
    <source>
        <dbReference type="ARBA" id="ARBA00022729"/>
    </source>
</evidence>
<accession>E8V3Q3</accession>
<dbReference type="InterPro" id="IPR013766">
    <property type="entry name" value="Thioredoxin_domain"/>
</dbReference>
<dbReference type="STRING" id="401053.AciPR4_3991"/>
<keyword evidence="3" id="KW-0560">Oxidoreductase</keyword>
<evidence type="ECO:0000256" key="4">
    <source>
        <dbReference type="ARBA" id="ARBA00023157"/>
    </source>
</evidence>
<dbReference type="PANTHER" id="PTHR13887">
    <property type="entry name" value="GLUTATHIONE S-TRANSFERASE KAPPA"/>
    <property type="match status" value="1"/>
</dbReference>
<dbReference type="InterPro" id="IPR036249">
    <property type="entry name" value="Thioredoxin-like_sf"/>
</dbReference>
<keyword evidence="4" id="KW-1015">Disulfide bond</keyword>
<dbReference type="AlphaFoldDB" id="E8V3Q3"/>
<dbReference type="InterPro" id="IPR012336">
    <property type="entry name" value="Thioredoxin-like_fold"/>
</dbReference>
<name>E8V3Q3_TERSS</name>
<dbReference type="PANTHER" id="PTHR13887:SF14">
    <property type="entry name" value="DISULFIDE BOND FORMATION PROTEIN D"/>
    <property type="match status" value="1"/>
</dbReference>
<feature type="chain" id="PRO_5003232376" evidence="6">
    <location>
        <begin position="33"/>
        <end position="333"/>
    </location>
</feature>
<evidence type="ECO:0000313" key="9">
    <source>
        <dbReference type="Proteomes" id="UP000006844"/>
    </source>
</evidence>
<organism evidence="8 9">
    <name type="scientific">Terriglobus saanensis (strain ATCC BAA-1853 / DSM 23119 / SP1PR4)</name>
    <dbReference type="NCBI Taxonomy" id="401053"/>
    <lineage>
        <taxon>Bacteria</taxon>
        <taxon>Pseudomonadati</taxon>
        <taxon>Acidobacteriota</taxon>
        <taxon>Terriglobia</taxon>
        <taxon>Terriglobales</taxon>
        <taxon>Acidobacteriaceae</taxon>
        <taxon>Terriglobus</taxon>
    </lineage>
</organism>
<gene>
    <name evidence="8" type="ordered locus">AciPR4_3991</name>
</gene>
<keyword evidence="8" id="KW-0449">Lipoprotein</keyword>
<comment type="similarity">
    <text evidence="1">Belongs to the thioredoxin family. DsbA subfamily.</text>
</comment>
<reference evidence="8 9" key="1">
    <citation type="journal article" date="2012" name="Stand. Genomic Sci.">
        <title>Complete genome sequence of Terriglobus saanensis type strain SP1PR4(T), an Acidobacteria from tundra soil.</title>
        <authorList>
            <person name="Rawat S.R."/>
            <person name="Mannisto M.K."/>
            <person name="Starovoytov V."/>
            <person name="Goodwin L."/>
            <person name="Nolan M."/>
            <person name="Hauser L."/>
            <person name="Land M."/>
            <person name="Davenport K.W."/>
            <person name="Woyke T."/>
            <person name="Haggblom M.M."/>
        </authorList>
    </citation>
    <scope>NUCLEOTIDE SEQUENCE</scope>
    <source>
        <strain evidence="9">ATCC BAA-1853 / DSM 23119 / SP1PR4</strain>
    </source>
</reference>
<keyword evidence="9" id="KW-1185">Reference proteome</keyword>
<evidence type="ECO:0000259" key="7">
    <source>
        <dbReference type="PROSITE" id="PS51352"/>
    </source>
</evidence>
<protein>
    <submittedName>
        <fullName evidence="8">Putative lipoprotein</fullName>
    </submittedName>
</protein>
<evidence type="ECO:0000256" key="3">
    <source>
        <dbReference type="ARBA" id="ARBA00023002"/>
    </source>
</evidence>
<evidence type="ECO:0000256" key="5">
    <source>
        <dbReference type="ARBA" id="ARBA00023284"/>
    </source>
</evidence>
<dbReference type="HOGENOM" id="CLU_876111_0_0_0"/>
<feature type="domain" description="Thioredoxin" evidence="7">
    <location>
        <begin position="83"/>
        <end position="314"/>
    </location>
</feature>
<sequence>MQKRFQPLLRRVSVAVLALAATSSIATLGCHAQSPRPLTPETARRIVILIRQKASVPFNVDVQVVDRKTSTFPGYDEVTVNFLSQGQPSHPLKFLLSQDNKTIAQFNTFDISKDPSTLIAEDGRPARGGPPSAPVHIVVFDDLECPFCQKMHAQLFPAILARYKDQVRIIYKDFPLSQHPWAIHAAVDAACLGTQNAPAYWDYVDGVHARLAEIGHDTNANTDKSAPDTAEKALARADTDLDHLGMDIAKAHKVDDKSFNACMLKQDTTAVTASLKEAEAIGVDGAPALFINGFRISGAIPIEYVWKAIDEALVAQGKTPPPAVPLPQAPSGQ</sequence>
<evidence type="ECO:0000256" key="1">
    <source>
        <dbReference type="ARBA" id="ARBA00005791"/>
    </source>
</evidence>
<keyword evidence="2 6" id="KW-0732">Signal</keyword>
<dbReference type="Pfam" id="PF13462">
    <property type="entry name" value="Thioredoxin_4"/>
    <property type="match status" value="1"/>
</dbReference>
<proteinExistence type="inferred from homology"/>
<dbReference type="Gene3D" id="3.40.30.10">
    <property type="entry name" value="Glutaredoxin"/>
    <property type="match status" value="1"/>
</dbReference>
<keyword evidence="5" id="KW-0676">Redox-active center</keyword>
<feature type="signal peptide" evidence="6">
    <location>
        <begin position="1"/>
        <end position="32"/>
    </location>
</feature>
<evidence type="ECO:0000313" key="8">
    <source>
        <dbReference type="EMBL" id="ADV84740.1"/>
    </source>
</evidence>
<evidence type="ECO:0000256" key="6">
    <source>
        <dbReference type="SAM" id="SignalP"/>
    </source>
</evidence>
<dbReference type="PROSITE" id="PS51257">
    <property type="entry name" value="PROKAR_LIPOPROTEIN"/>
    <property type="match status" value="1"/>
</dbReference>
<dbReference type="eggNOG" id="COG1651">
    <property type="taxonomic scope" value="Bacteria"/>
</dbReference>
<dbReference type="GO" id="GO:0016491">
    <property type="term" value="F:oxidoreductase activity"/>
    <property type="evidence" value="ECO:0007669"/>
    <property type="project" value="UniProtKB-KW"/>
</dbReference>
<dbReference type="SUPFAM" id="SSF52833">
    <property type="entry name" value="Thioredoxin-like"/>
    <property type="match status" value="1"/>
</dbReference>
<dbReference type="KEGG" id="tsa:AciPR4_3991"/>
<dbReference type="EMBL" id="CP002467">
    <property type="protein sequence ID" value="ADV84740.1"/>
    <property type="molecule type" value="Genomic_DNA"/>
</dbReference>
<dbReference type="RefSeq" id="WP_013570470.1">
    <property type="nucleotide sequence ID" value="NC_014963.1"/>
</dbReference>
<dbReference type="PROSITE" id="PS51352">
    <property type="entry name" value="THIOREDOXIN_2"/>
    <property type="match status" value="1"/>
</dbReference>
<dbReference type="Proteomes" id="UP000006844">
    <property type="component" value="Chromosome"/>
</dbReference>